<evidence type="ECO:0000256" key="1">
    <source>
        <dbReference type="ARBA" id="ARBA00004519"/>
    </source>
</evidence>
<dbReference type="InterPro" id="IPR006143">
    <property type="entry name" value="RND_pump_MFP"/>
</dbReference>
<keyword evidence="7" id="KW-1185">Reference proteome</keyword>
<feature type="domain" description="Multidrug resistance protein MdtA-like barrel-sandwich hybrid" evidence="4">
    <location>
        <begin position="52"/>
        <end position="184"/>
    </location>
</feature>
<feature type="signal peptide" evidence="3">
    <location>
        <begin position="1"/>
        <end position="20"/>
    </location>
</feature>
<evidence type="ECO:0000256" key="2">
    <source>
        <dbReference type="ARBA" id="ARBA00009477"/>
    </source>
</evidence>
<dbReference type="Gene3D" id="1.10.287.470">
    <property type="entry name" value="Helix hairpin bin"/>
    <property type="match status" value="1"/>
</dbReference>
<protein>
    <submittedName>
        <fullName evidence="6">Efflux transporter periplasmic adaptor subunit</fullName>
    </submittedName>
</protein>
<feature type="chain" id="PRO_5008634799" evidence="3">
    <location>
        <begin position="21"/>
        <end position="349"/>
    </location>
</feature>
<dbReference type="AlphaFoldDB" id="A0A1B9R049"/>
<dbReference type="RefSeq" id="WP_017035943.1">
    <property type="nucleotide sequence ID" value="NZ_JBNGCH010000392.1"/>
</dbReference>
<feature type="domain" description="YknX-like C-terminal permuted SH3-like" evidence="5">
    <location>
        <begin position="279"/>
        <end position="337"/>
    </location>
</feature>
<evidence type="ECO:0000313" key="6">
    <source>
        <dbReference type="EMBL" id="OCH77178.1"/>
    </source>
</evidence>
<comment type="similarity">
    <text evidence="2">Belongs to the membrane fusion protein (MFP) (TC 8.A.1) family.</text>
</comment>
<dbReference type="Proteomes" id="UP000093173">
    <property type="component" value="Unassembled WGS sequence"/>
</dbReference>
<dbReference type="NCBIfam" id="TIGR01730">
    <property type="entry name" value="RND_mfp"/>
    <property type="match status" value="1"/>
</dbReference>
<organism evidence="6 7">
    <name type="scientific">Vibrio genomosp. F10</name>
    <dbReference type="NCBI Taxonomy" id="723171"/>
    <lineage>
        <taxon>Bacteria</taxon>
        <taxon>Pseudomonadati</taxon>
        <taxon>Pseudomonadota</taxon>
        <taxon>Gammaproteobacteria</taxon>
        <taxon>Vibrionales</taxon>
        <taxon>Vibrionaceae</taxon>
        <taxon>Vibrio</taxon>
    </lineage>
</organism>
<dbReference type="GO" id="GO:0005886">
    <property type="term" value="C:plasma membrane"/>
    <property type="evidence" value="ECO:0007669"/>
    <property type="project" value="TreeGrafter"/>
</dbReference>
<dbReference type="SUPFAM" id="SSF111369">
    <property type="entry name" value="HlyD-like secretion proteins"/>
    <property type="match status" value="1"/>
</dbReference>
<dbReference type="Gene3D" id="2.40.30.170">
    <property type="match status" value="1"/>
</dbReference>
<dbReference type="InterPro" id="IPR058637">
    <property type="entry name" value="YknX-like_C"/>
</dbReference>
<evidence type="ECO:0000256" key="3">
    <source>
        <dbReference type="SAM" id="SignalP"/>
    </source>
</evidence>
<name>A0A1B9R049_9VIBR</name>
<dbReference type="Pfam" id="PF25917">
    <property type="entry name" value="BSH_RND"/>
    <property type="match status" value="1"/>
</dbReference>
<dbReference type="PANTHER" id="PTHR30158">
    <property type="entry name" value="ACRA/E-RELATED COMPONENT OF DRUG EFFLUX TRANSPORTER"/>
    <property type="match status" value="1"/>
</dbReference>
<comment type="subcellular location">
    <subcellularLocation>
        <location evidence="1">Cell inner membrane</location>
        <topology evidence="1">Lipid-anchor</topology>
    </subcellularLocation>
</comment>
<reference evidence="7" key="1">
    <citation type="submission" date="2016-06" db="EMBL/GenBank/DDBJ databases">
        <authorList>
            <person name="Hehemann J.-H."/>
            <person name="Arevalo P."/>
            <person name="Datta M.S."/>
            <person name="Polz M.F."/>
        </authorList>
    </citation>
    <scope>NUCLEOTIDE SEQUENCE [LARGE SCALE GENOMIC DNA]</scope>
    <source>
        <strain evidence="7">9CSC122</strain>
    </source>
</reference>
<dbReference type="GO" id="GO:0015562">
    <property type="term" value="F:efflux transmembrane transporter activity"/>
    <property type="evidence" value="ECO:0007669"/>
    <property type="project" value="InterPro"/>
</dbReference>
<dbReference type="Pfam" id="PF25989">
    <property type="entry name" value="YknX_C"/>
    <property type="match status" value="1"/>
</dbReference>
<keyword evidence="3" id="KW-0732">Signal</keyword>
<dbReference type="EMBL" id="MAJZ01000392">
    <property type="protein sequence ID" value="OCH77178.1"/>
    <property type="molecule type" value="Genomic_DNA"/>
</dbReference>
<evidence type="ECO:0000313" key="7">
    <source>
        <dbReference type="Proteomes" id="UP000093173"/>
    </source>
</evidence>
<gene>
    <name evidence="6" type="ORF">A6E14_08135</name>
</gene>
<dbReference type="InterPro" id="IPR058625">
    <property type="entry name" value="MdtA-like_BSH"/>
</dbReference>
<evidence type="ECO:0000259" key="4">
    <source>
        <dbReference type="Pfam" id="PF25917"/>
    </source>
</evidence>
<evidence type="ECO:0000259" key="5">
    <source>
        <dbReference type="Pfam" id="PF25989"/>
    </source>
</evidence>
<accession>A0A1B9R049</accession>
<proteinExistence type="inferred from homology"/>
<dbReference type="GO" id="GO:0030313">
    <property type="term" value="C:cell envelope"/>
    <property type="evidence" value="ECO:0007669"/>
    <property type="project" value="UniProtKB-SubCell"/>
</dbReference>
<dbReference type="Gene3D" id="2.40.420.20">
    <property type="match status" value="1"/>
</dbReference>
<sequence>MNKTHMLCVLATAVSSMSYAAGVPVTAKEAELTAINPSKNIIARFESQAHTSITPRVSGYLVEQSVRDGAMVKKGDVLFVLDSTLYVHNLSFAKAHVKQAQAAYKSAQLHYQRVVQLQGPGGSTQSDLELAQAQLDSAQGSLVAAEVNLEKADYDIESTIIRAPYDGQVGKSKVSIGDQVSPASGALIDIVQLSPMNVTFNMDYATYQSFELDNAETSSVKLTDNQTATEVNYVANKVNPTAGTIQVSASFDNHLLGFKPNNVTYVTVENTQSVYGFWVPQSALMQDMTIQYVYIIDDNGTAQRRNVQVTKQEKGQAFITEGIETGSQIITDGLIRVRPNAPVSVQNEE</sequence>
<dbReference type="GO" id="GO:0046677">
    <property type="term" value="P:response to antibiotic"/>
    <property type="evidence" value="ECO:0007669"/>
    <property type="project" value="TreeGrafter"/>
</dbReference>
<dbReference type="Gene3D" id="2.40.50.100">
    <property type="match status" value="1"/>
</dbReference>
<comment type="caution">
    <text evidence="6">The sequence shown here is derived from an EMBL/GenBank/DDBJ whole genome shotgun (WGS) entry which is preliminary data.</text>
</comment>